<gene>
    <name evidence="3" type="ORF">L228DRAFT_242150</name>
</gene>
<evidence type="ECO:0000256" key="2">
    <source>
        <dbReference type="SAM" id="SignalP"/>
    </source>
</evidence>
<proteinExistence type="predicted"/>
<name>A0A164Z9N4_XYLHT</name>
<dbReference type="Proteomes" id="UP000076632">
    <property type="component" value="Unassembled WGS sequence"/>
</dbReference>
<evidence type="ECO:0000313" key="4">
    <source>
        <dbReference type="Proteomes" id="UP000076632"/>
    </source>
</evidence>
<feature type="chain" id="PRO_5007854807" evidence="2">
    <location>
        <begin position="19"/>
        <end position="164"/>
    </location>
</feature>
<dbReference type="AlphaFoldDB" id="A0A164Z9N4"/>
<protein>
    <submittedName>
        <fullName evidence="3">Uncharacterized protein</fullName>
    </submittedName>
</protein>
<dbReference type="GeneID" id="28896522"/>
<feature type="region of interest" description="Disordered" evidence="1">
    <location>
        <begin position="79"/>
        <end position="102"/>
    </location>
</feature>
<evidence type="ECO:0000313" key="3">
    <source>
        <dbReference type="EMBL" id="KZF18849.1"/>
    </source>
</evidence>
<feature type="signal peptide" evidence="2">
    <location>
        <begin position="1"/>
        <end position="18"/>
    </location>
</feature>
<dbReference type="InParanoid" id="A0A164Z9N4"/>
<keyword evidence="2" id="KW-0732">Signal</keyword>
<keyword evidence="4" id="KW-1185">Reference proteome</keyword>
<evidence type="ECO:0000256" key="1">
    <source>
        <dbReference type="SAM" id="MobiDB-lite"/>
    </source>
</evidence>
<dbReference type="EMBL" id="KV407469">
    <property type="protein sequence ID" value="KZF18849.1"/>
    <property type="molecule type" value="Genomic_DNA"/>
</dbReference>
<organism evidence="3 4">
    <name type="scientific">Xylona heveae (strain CBS 132557 / TC161)</name>
    <dbReference type="NCBI Taxonomy" id="1328760"/>
    <lineage>
        <taxon>Eukaryota</taxon>
        <taxon>Fungi</taxon>
        <taxon>Dikarya</taxon>
        <taxon>Ascomycota</taxon>
        <taxon>Pezizomycotina</taxon>
        <taxon>Xylonomycetes</taxon>
        <taxon>Xylonales</taxon>
        <taxon>Xylonaceae</taxon>
        <taxon>Xylona</taxon>
    </lineage>
</organism>
<dbReference type="RefSeq" id="XP_018184404.1">
    <property type="nucleotide sequence ID" value="XM_018331385.1"/>
</dbReference>
<reference evidence="3 4" key="1">
    <citation type="journal article" date="2016" name="Fungal Biol.">
        <title>The genome of Xylona heveae provides a window into fungal endophytism.</title>
        <authorList>
            <person name="Gazis R."/>
            <person name="Kuo A."/>
            <person name="Riley R."/>
            <person name="LaButti K."/>
            <person name="Lipzen A."/>
            <person name="Lin J."/>
            <person name="Amirebrahimi M."/>
            <person name="Hesse C.N."/>
            <person name="Spatafora J.W."/>
            <person name="Henrissat B."/>
            <person name="Hainaut M."/>
            <person name="Grigoriev I.V."/>
            <person name="Hibbett D.S."/>
        </authorList>
    </citation>
    <scope>NUCLEOTIDE SEQUENCE [LARGE SCALE GENOMIC DNA]</scope>
    <source>
        <strain evidence="3 4">TC161</strain>
    </source>
</reference>
<accession>A0A164Z9N4</accession>
<sequence>MRLAHILIPLFCALLAHALPPFLHLRRWVDISSLPAAALSSEPDNILSLADSDVPAITKPDAWETGYPLHTTALLAGAAAATPPPKPRVTATPAALKRPAAVHQPVQKKVAIKKPIPNTGAGAAAGAKAKAKVDAKAGSAHGVPVPLEKSSAYMAEVRLSENTD</sequence>